<evidence type="ECO:0000256" key="4">
    <source>
        <dbReference type="ARBA" id="ARBA00022840"/>
    </source>
</evidence>
<feature type="region of interest" description="Disordered" evidence="6">
    <location>
        <begin position="1"/>
        <end position="24"/>
    </location>
</feature>
<dbReference type="EMBL" id="FZNK01000009">
    <property type="protein sequence ID" value="SNR66593.1"/>
    <property type="molecule type" value="Genomic_DNA"/>
</dbReference>
<feature type="binding site" evidence="5">
    <location>
        <begin position="87"/>
        <end position="91"/>
    </location>
    <ligand>
        <name>ATP</name>
        <dbReference type="ChEBI" id="CHEBI:30616"/>
    </ligand>
</feature>
<dbReference type="InterPro" id="IPR003593">
    <property type="entry name" value="AAA+_ATPase"/>
</dbReference>
<dbReference type="SMART" id="SM01074">
    <property type="entry name" value="Cdc6_C"/>
    <property type="match status" value="1"/>
</dbReference>
<reference evidence="9 10" key="1">
    <citation type="submission" date="2017-06" db="EMBL/GenBank/DDBJ databases">
        <authorList>
            <person name="Kim H.J."/>
            <person name="Triplett B.A."/>
        </authorList>
    </citation>
    <scope>NUCLEOTIDE SEQUENCE [LARGE SCALE GENOMIC DNA]</scope>
    <source>
        <strain evidence="9 10">DSM 19316</strain>
    </source>
</reference>
<dbReference type="Gene3D" id="1.10.8.60">
    <property type="match status" value="1"/>
</dbReference>
<keyword evidence="9" id="KW-0132">Cell division</keyword>
<evidence type="ECO:0000256" key="6">
    <source>
        <dbReference type="SAM" id="MobiDB-lite"/>
    </source>
</evidence>
<keyword evidence="2 5" id="KW-0235">DNA replication</keyword>
<keyword evidence="9" id="KW-0131">Cell cycle</keyword>
<proteinExistence type="inferred from homology"/>
<dbReference type="InterPro" id="IPR027417">
    <property type="entry name" value="P-loop_NTPase"/>
</dbReference>
<dbReference type="FunFam" id="1.10.8.60:FF:000073">
    <property type="entry name" value="ORC1-type DNA replication protein"/>
    <property type="match status" value="1"/>
</dbReference>
<dbReference type="PANTHER" id="PTHR10763">
    <property type="entry name" value="CELL DIVISION CONTROL PROTEIN 6-RELATED"/>
    <property type="match status" value="1"/>
</dbReference>
<dbReference type="NCBIfam" id="TIGR02928">
    <property type="entry name" value="orc1/cdc6 family replication initiation protein"/>
    <property type="match status" value="1"/>
</dbReference>
<dbReference type="RefSeq" id="WP_089308948.1">
    <property type="nucleotide sequence ID" value="NZ_FZNK01000009.1"/>
</dbReference>
<dbReference type="SUPFAM" id="SSF52540">
    <property type="entry name" value="P-loop containing nucleoside triphosphate hydrolases"/>
    <property type="match status" value="1"/>
</dbReference>
<protein>
    <recommendedName>
        <fullName evidence="5">ORC1-type DNA replication protein</fullName>
    </recommendedName>
</protein>
<accession>A0A238Y7G7</accession>
<dbReference type="Proteomes" id="UP000198297">
    <property type="component" value="Unassembled WGS sequence"/>
</dbReference>
<evidence type="ECO:0000313" key="10">
    <source>
        <dbReference type="Proteomes" id="UP000198297"/>
    </source>
</evidence>
<organism evidence="9 10">
    <name type="scientific">Halorubrum ezzemoulense</name>
    <name type="common">Halorubrum chaoviator</name>
    <dbReference type="NCBI Taxonomy" id="337243"/>
    <lineage>
        <taxon>Archaea</taxon>
        <taxon>Methanobacteriati</taxon>
        <taxon>Methanobacteriota</taxon>
        <taxon>Stenosarchaea group</taxon>
        <taxon>Halobacteria</taxon>
        <taxon>Halobacteriales</taxon>
        <taxon>Haloferacaceae</taxon>
        <taxon>Halorubrum</taxon>
    </lineage>
</organism>
<dbReference type="CDD" id="cd00009">
    <property type="entry name" value="AAA"/>
    <property type="match status" value="1"/>
</dbReference>
<dbReference type="InterPro" id="IPR036388">
    <property type="entry name" value="WH-like_DNA-bd_sf"/>
</dbReference>
<dbReference type="Gene3D" id="3.40.50.300">
    <property type="entry name" value="P-loop containing nucleotide triphosphate hydrolases"/>
    <property type="match status" value="1"/>
</dbReference>
<evidence type="ECO:0000256" key="2">
    <source>
        <dbReference type="ARBA" id="ARBA00022705"/>
    </source>
</evidence>
<sequence length="421" mass="46613">MADDEHDDPADSKQEPSSGGDPLFAEAGVLNRTELIRRPELLEISTVPGSDRIAGRTEQIQYVASNIGPLVTNSEPTSVMIYGKTGTGKSLVSKHTSRRVVREAESRDTNVEMVYVDCAQHNTEAQASSKIARELNELAGEPESIPLTGLGPSHYYSYIWSLLEGHYDGGIVILDEIDQLQPSEDANTLLMQLSRAGESEKTESYIGVIGISNKIEWGDELNSRVLSSLGNEETVFPPYDANQLQNILSARKDAFHDGVLASEIIPRTAALAAREHGDARKAVRILKNAGKLAEQEGAEQVQERHVNEAQKKAEVDRLRELLATDTPHARYVLLALAELTQNTDETDFRTTRVYDAYVEVCEQEAANHLKIDRVRDLLREHAFNDTLESTLESGGRAGGTYKQHRLLKDPNVVKESVKREM</sequence>
<dbReference type="GO" id="GO:0005524">
    <property type="term" value="F:ATP binding"/>
    <property type="evidence" value="ECO:0007669"/>
    <property type="project" value="UniProtKB-UniRule"/>
</dbReference>
<dbReference type="CDD" id="cd08768">
    <property type="entry name" value="Cdc6_C"/>
    <property type="match status" value="1"/>
</dbReference>
<keyword evidence="3 5" id="KW-0547">Nucleotide-binding</keyword>
<gene>
    <name evidence="9" type="ORF">SAMN06266787_10919</name>
</gene>
<evidence type="ECO:0000259" key="7">
    <source>
        <dbReference type="SMART" id="SM00382"/>
    </source>
</evidence>
<dbReference type="InterPro" id="IPR036390">
    <property type="entry name" value="WH_DNA-bd_sf"/>
</dbReference>
<feature type="binding site" evidence="5">
    <location>
        <position position="239"/>
    </location>
    <ligand>
        <name>ATP</name>
        <dbReference type="ChEBI" id="CHEBI:30616"/>
    </ligand>
</feature>
<dbReference type="HAMAP" id="MF_01407">
    <property type="entry name" value="ORC1_type_DNA_replic_protein"/>
    <property type="match status" value="1"/>
</dbReference>
<comment type="similarity">
    <text evidence="1 5">Belongs to the CDC6/cdc18 family.</text>
</comment>
<name>A0A238Y7G7_HALEZ</name>
<evidence type="ECO:0000313" key="9">
    <source>
        <dbReference type="EMBL" id="SNR66593.1"/>
    </source>
</evidence>
<dbReference type="GO" id="GO:0051301">
    <property type="term" value="P:cell division"/>
    <property type="evidence" value="ECO:0007669"/>
    <property type="project" value="UniProtKB-KW"/>
</dbReference>
<evidence type="ECO:0000259" key="8">
    <source>
        <dbReference type="SMART" id="SM01074"/>
    </source>
</evidence>
<feature type="binding site" evidence="5">
    <location>
        <position position="251"/>
    </location>
    <ligand>
        <name>ATP</name>
        <dbReference type="ChEBI" id="CHEBI:30616"/>
    </ligand>
</feature>
<dbReference type="Gene3D" id="1.10.10.10">
    <property type="entry name" value="Winged helix-like DNA-binding domain superfamily/Winged helix DNA-binding domain"/>
    <property type="match status" value="1"/>
</dbReference>
<dbReference type="InterPro" id="IPR014277">
    <property type="entry name" value="Orc1/Cdc6_arc"/>
</dbReference>
<dbReference type="PANTHER" id="PTHR10763:SF22">
    <property type="entry name" value="ORC1-TYPE DNA REPLICATION PROTEIN"/>
    <property type="match status" value="1"/>
</dbReference>
<dbReference type="InterPro" id="IPR050311">
    <property type="entry name" value="ORC1/CDC6"/>
</dbReference>
<evidence type="ECO:0000256" key="3">
    <source>
        <dbReference type="ARBA" id="ARBA00022741"/>
    </source>
</evidence>
<keyword evidence="4 5" id="KW-0067">ATP-binding</keyword>
<evidence type="ECO:0000256" key="5">
    <source>
        <dbReference type="HAMAP-Rule" id="MF_01407"/>
    </source>
</evidence>
<dbReference type="GO" id="GO:0006260">
    <property type="term" value="P:DNA replication"/>
    <property type="evidence" value="ECO:0007669"/>
    <property type="project" value="UniProtKB-UniRule"/>
</dbReference>
<dbReference type="AlphaFoldDB" id="A0A238Y7G7"/>
<dbReference type="SUPFAM" id="SSF46785">
    <property type="entry name" value="Winged helix' DNA-binding domain"/>
    <property type="match status" value="1"/>
</dbReference>
<dbReference type="InterPro" id="IPR049945">
    <property type="entry name" value="AAA_22"/>
</dbReference>
<dbReference type="Pfam" id="PF13401">
    <property type="entry name" value="AAA_22"/>
    <property type="match status" value="1"/>
</dbReference>
<dbReference type="InterPro" id="IPR055237">
    <property type="entry name" value="Cdc6_lid"/>
</dbReference>
<comment type="function">
    <text evidence="5">Involved in regulation of DNA replication.</text>
</comment>
<feature type="domain" description="Cdc6 C-terminal" evidence="8">
    <location>
        <begin position="333"/>
        <end position="417"/>
    </location>
</feature>
<evidence type="ECO:0000256" key="1">
    <source>
        <dbReference type="ARBA" id="ARBA00006184"/>
    </source>
</evidence>
<dbReference type="Pfam" id="PF09079">
    <property type="entry name" value="WHD_Cdc6"/>
    <property type="match status" value="1"/>
</dbReference>
<dbReference type="GO" id="GO:0016887">
    <property type="term" value="F:ATP hydrolysis activity"/>
    <property type="evidence" value="ECO:0007669"/>
    <property type="project" value="InterPro"/>
</dbReference>
<dbReference type="InterPro" id="IPR015163">
    <property type="entry name" value="Cdc6_C"/>
</dbReference>
<feature type="domain" description="AAA+ ATPase" evidence="7">
    <location>
        <begin position="75"/>
        <end position="240"/>
    </location>
</feature>
<dbReference type="Pfam" id="PF22703">
    <property type="entry name" value="Cdc6_lid"/>
    <property type="match status" value="1"/>
</dbReference>
<dbReference type="SMART" id="SM00382">
    <property type="entry name" value="AAA"/>
    <property type="match status" value="1"/>
</dbReference>